<keyword evidence="3" id="KW-1185">Reference proteome</keyword>
<keyword evidence="1" id="KW-0472">Membrane</keyword>
<keyword evidence="2" id="KW-0966">Cell projection</keyword>
<keyword evidence="1" id="KW-1133">Transmembrane helix</keyword>
<feature type="transmembrane region" description="Helical" evidence="1">
    <location>
        <begin position="39"/>
        <end position="58"/>
    </location>
</feature>
<reference evidence="3" key="1">
    <citation type="submission" date="2016-10" db="EMBL/GenBank/DDBJ databases">
        <authorList>
            <person name="Varghese N."/>
            <person name="Submissions S."/>
        </authorList>
    </citation>
    <scope>NUCLEOTIDE SEQUENCE [LARGE SCALE GENOMIC DNA]</scope>
    <source>
        <strain evidence="3">DSM 44498</strain>
    </source>
</reference>
<evidence type="ECO:0000313" key="3">
    <source>
        <dbReference type="Proteomes" id="UP000183561"/>
    </source>
</evidence>
<evidence type="ECO:0000256" key="1">
    <source>
        <dbReference type="SAM" id="Phobius"/>
    </source>
</evidence>
<organism evidence="2 3">
    <name type="scientific">Rhodococcus koreensis</name>
    <dbReference type="NCBI Taxonomy" id="99653"/>
    <lineage>
        <taxon>Bacteria</taxon>
        <taxon>Bacillati</taxon>
        <taxon>Actinomycetota</taxon>
        <taxon>Actinomycetes</taxon>
        <taxon>Mycobacteriales</taxon>
        <taxon>Nocardiaceae</taxon>
        <taxon>Rhodococcus</taxon>
    </lineage>
</organism>
<feature type="transmembrane region" description="Helical" evidence="1">
    <location>
        <begin position="6"/>
        <end position="32"/>
    </location>
</feature>
<name>A0A1H4N8Z4_9NOCA</name>
<dbReference type="Proteomes" id="UP000183561">
    <property type="component" value="Unassembled WGS sequence"/>
</dbReference>
<gene>
    <name evidence="2" type="ORF">SAMN04490239_2170</name>
</gene>
<evidence type="ECO:0000313" key="2">
    <source>
        <dbReference type="EMBL" id="SEB91587.1"/>
    </source>
</evidence>
<sequence length="67" mass="7209">MDGMAAPFVAAIAEIGLAMYLTFVVLFPLLWLDLLSGDGLMLAGHVLMLPAMAVAMLHRREEYVGAC</sequence>
<accession>A0A1H4N8Z4</accession>
<dbReference type="AlphaFoldDB" id="A0A1H4N8Z4"/>
<dbReference type="EMBL" id="FNSV01000005">
    <property type="protein sequence ID" value="SEB91587.1"/>
    <property type="molecule type" value="Genomic_DNA"/>
</dbReference>
<keyword evidence="1" id="KW-0812">Transmembrane</keyword>
<protein>
    <submittedName>
        <fullName evidence="2">Flagellar biosynthetic protein FliP</fullName>
    </submittedName>
</protein>
<keyword evidence="2" id="KW-0282">Flagellum</keyword>
<proteinExistence type="predicted"/>
<keyword evidence="2" id="KW-0969">Cilium</keyword>